<keyword evidence="2" id="KW-0472">Membrane</keyword>
<feature type="region of interest" description="Disordered" evidence="1">
    <location>
        <begin position="72"/>
        <end position="144"/>
    </location>
</feature>
<organism evidence="3 4">
    <name type="scientific">Tilletia horrida</name>
    <dbReference type="NCBI Taxonomy" id="155126"/>
    <lineage>
        <taxon>Eukaryota</taxon>
        <taxon>Fungi</taxon>
        <taxon>Dikarya</taxon>
        <taxon>Basidiomycota</taxon>
        <taxon>Ustilaginomycotina</taxon>
        <taxon>Exobasidiomycetes</taxon>
        <taxon>Tilletiales</taxon>
        <taxon>Tilletiaceae</taxon>
        <taxon>Tilletia</taxon>
    </lineage>
</organism>
<accession>A0AAN6JTR0</accession>
<evidence type="ECO:0000256" key="2">
    <source>
        <dbReference type="SAM" id="Phobius"/>
    </source>
</evidence>
<feature type="compositionally biased region" description="Acidic residues" evidence="1">
    <location>
        <begin position="80"/>
        <end position="95"/>
    </location>
</feature>
<evidence type="ECO:0000256" key="1">
    <source>
        <dbReference type="SAM" id="MobiDB-lite"/>
    </source>
</evidence>
<keyword evidence="4" id="KW-1185">Reference proteome</keyword>
<dbReference type="Proteomes" id="UP001176517">
    <property type="component" value="Unassembled WGS sequence"/>
</dbReference>
<feature type="compositionally biased region" description="Polar residues" evidence="1">
    <location>
        <begin position="124"/>
        <end position="133"/>
    </location>
</feature>
<gene>
    <name evidence="3" type="ORF">OC846_001492</name>
</gene>
<protein>
    <recommendedName>
        <fullName evidence="5">VanZ-like domain-containing protein</fullName>
    </recommendedName>
</protein>
<reference evidence="3" key="1">
    <citation type="journal article" date="2023" name="PhytoFront">
        <title>Draft Genome Resources of Seven Strains of Tilletia horrida, Causal Agent of Kernel Smut of Rice.</title>
        <authorList>
            <person name="Khanal S."/>
            <person name="Antony Babu S."/>
            <person name="Zhou X.G."/>
        </authorList>
    </citation>
    <scope>NUCLEOTIDE SEQUENCE</scope>
    <source>
        <strain evidence="3">TX6</strain>
    </source>
</reference>
<proteinExistence type="predicted"/>
<dbReference type="PANTHER" id="PTHR28008:SF1">
    <property type="entry name" value="DOMAIN PROTEIN, PUTATIVE (AFU_ORTHOLOGUE AFUA_3G10980)-RELATED"/>
    <property type="match status" value="1"/>
</dbReference>
<feature type="transmembrane region" description="Helical" evidence="2">
    <location>
        <begin position="27"/>
        <end position="45"/>
    </location>
</feature>
<evidence type="ECO:0008006" key="5">
    <source>
        <dbReference type="Google" id="ProtNLM"/>
    </source>
</evidence>
<evidence type="ECO:0000313" key="4">
    <source>
        <dbReference type="Proteomes" id="UP001176517"/>
    </source>
</evidence>
<keyword evidence="2" id="KW-1133">Transmembrane helix</keyword>
<evidence type="ECO:0000313" key="3">
    <source>
        <dbReference type="EMBL" id="KAK0555940.1"/>
    </source>
</evidence>
<name>A0AAN6JTR0_9BASI</name>
<feature type="compositionally biased region" description="Basic and acidic residues" evidence="1">
    <location>
        <begin position="109"/>
        <end position="123"/>
    </location>
</feature>
<comment type="caution">
    <text evidence="3">The sequence shown here is derived from an EMBL/GenBank/DDBJ whole genome shotgun (WGS) entry which is preliminary data.</text>
</comment>
<dbReference type="PANTHER" id="PTHR28008">
    <property type="entry name" value="DOMAIN PROTEIN, PUTATIVE (AFU_ORTHOLOGUE AFUA_3G10980)-RELATED"/>
    <property type="match status" value="1"/>
</dbReference>
<keyword evidence="2" id="KW-0812">Transmembrane</keyword>
<sequence length="144" mass="16175">MAAEAWDHLIIAFPRRDFVLQYKTFDFFDIVANMLGSALGLFLAYHAERRYRTRRELERLYQPLDADDEDAFAMDLEYGIGEDEDDDDDDDDDEDERSKRAFGGGSLSSKEDSKDRSSSDGDAQRTSQDNSVPKASGGHGTSSS</sequence>
<dbReference type="AlphaFoldDB" id="A0AAN6JTR0"/>
<dbReference type="EMBL" id="JAPDMZ010000022">
    <property type="protein sequence ID" value="KAK0555940.1"/>
    <property type="molecule type" value="Genomic_DNA"/>
</dbReference>